<comment type="similarity">
    <text evidence="2">Belongs to the membrane fusion protein (MFP) (TC 8.A.1) family.</text>
</comment>
<dbReference type="Pfam" id="PF25876">
    <property type="entry name" value="HH_MFP_RND"/>
    <property type="match status" value="1"/>
</dbReference>
<evidence type="ECO:0000259" key="4">
    <source>
        <dbReference type="Pfam" id="PF25876"/>
    </source>
</evidence>
<evidence type="ECO:0000259" key="5">
    <source>
        <dbReference type="Pfam" id="PF25917"/>
    </source>
</evidence>
<name>A0A140E757_9GAMM</name>
<evidence type="ECO:0000259" key="7">
    <source>
        <dbReference type="Pfam" id="PF25967"/>
    </source>
</evidence>
<feature type="domain" description="CusB-like beta-barrel" evidence="6">
    <location>
        <begin position="239"/>
        <end position="310"/>
    </location>
</feature>
<evidence type="ECO:0000313" key="8">
    <source>
        <dbReference type="EMBL" id="AMK79231.1"/>
    </source>
</evidence>
<feature type="domain" description="Multidrug resistance protein MdtA-like alpha-helical hairpin" evidence="4">
    <location>
        <begin position="130"/>
        <end position="190"/>
    </location>
</feature>
<dbReference type="GO" id="GO:0015562">
    <property type="term" value="F:efflux transmembrane transporter activity"/>
    <property type="evidence" value="ECO:0007669"/>
    <property type="project" value="TreeGrafter"/>
</dbReference>
<organism evidence="8 9">
    <name type="scientific">Methylomonas denitrificans</name>
    <dbReference type="NCBI Taxonomy" id="1538553"/>
    <lineage>
        <taxon>Bacteria</taxon>
        <taxon>Pseudomonadati</taxon>
        <taxon>Pseudomonadota</taxon>
        <taxon>Gammaproteobacteria</taxon>
        <taxon>Methylococcales</taxon>
        <taxon>Methylococcaceae</taxon>
        <taxon>Methylomonas</taxon>
    </lineage>
</organism>
<comment type="subcellular location">
    <subcellularLocation>
        <location evidence="1">Cell envelope</location>
    </subcellularLocation>
</comment>
<dbReference type="InterPro" id="IPR006143">
    <property type="entry name" value="RND_pump_MFP"/>
</dbReference>
<proteinExistence type="inferred from homology"/>
<dbReference type="InterPro" id="IPR058625">
    <property type="entry name" value="MdtA-like_BSH"/>
</dbReference>
<dbReference type="SUPFAM" id="SSF111369">
    <property type="entry name" value="HlyD-like secretion proteins"/>
    <property type="match status" value="1"/>
</dbReference>
<dbReference type="InterPro" id="IPR058624">
    <property type="entry name" value="MdtA-like_HH"/>
</dbReference>
<evidence type="ECO:0000259" key="6">
    <source>
        <dbReference type="Pfam" id="PF25954"/>
    </source>
</evidence>
<dbReference type="Pfam" id="PF25954">
    <property type="entry name" value="Beta-barrel_RND_2"/>
    <property type="match status" value="1"/>
</dbReference>
<dbReference type="RefSeq" id="WP_036273402.1">
    <property type="nucleotide sequence ID" value="NZ_CP014476.1"/>
</dbReference>
<protein>
    <submittedName>
        <fullName evidence="8">Efflux transporter periplasmic adaptor subunit</fullName>
    </submittedName>
</protein>
<dbReference type="NCBIfam" id="TIGR01730">
    <property type="entry name" value="RND_mfp"/>
    <property type="match status" value="1"/>
</dbReference>
<dbReference type="PANTHER" id="PTHR30469">
    <property type="entry name" value="MULTIDRUG RESISTANCE PROTEIN MDTA"/>
    <property type="match status" value="1"/>
</dbReference>
<dbReference type="Pfam" id="PF25967">
    <property type="entry name" value="RND-MFP_C"/>
    <property type="match status" value="1"/>
</dbReference>
<sequence>MNSIPSSTFSRPASDHSHRTLLVVKRLGLGLLLLLLLAGAWRLAQNLQQAETLQAQTAASQQRSVIAAHSRPGEATRKLVLPASLRGNTETQLYARSNGYLSAWHKTIGDQVKKGDLLAVIDVPELEQELAQSRAALAQVKARLELTRTTLQRWTQLNGTDSGTQQEFDEKRSAFLQAEADFSAAQANVKRLENIEGYRRIVAPFSGVITRRAVDVGSLIAAGSQELFALTQTDPLRLTVWVPQVYADDIKAGQEVSVRVLDSQGKPVSAHVDHVAGALDPVNRSRQVDITLPNKDGKLLPGSYVEISINVAGKSSPLVVPANVLVIDQAGPHVVVVDAEHRVAFRPVKLGRDFGRELEILEGISASDTLVASPSDLLVEGETVGVVETQQKQAEKPKDKSPVKS</sequence>
<dbReference type="PANTHER" id="PTHR30469:SF37">
    <property type="entry name" value="RAGD PROTEIN"/>
    <property type="match status" value="1"/>
</dbReference>
<dbReference type="InterPro" id="IPR058627">
    <property type="entry name" value="MdtA-like_C"/>
</dbReference>
<dbReference type="KEGG" id="mdn:JT25_022555"/>
<feature type="domain" description="Multidrug resistance protein MdtA-like barrel-sandwich hybrid" evidence="5">
    <location>
        <begin position="94"/>
        <end position="231"/>
    </location>
</feature>
<dbReference type="Pfam" id="PF25917">
    <property type="entry name" value="BSH_RND"/>
    <property type="match status" value="1"/>
</dbReference>
<dbReference type="Gene3D" id="2.40.420.20">
    <property type="match status" value="1"/>
</dbReference>
<evidence type="ECO:0000256" key="3">
    <source>
        <dbReference type="ARBA" id="ARBA00022448"/>
    </source>
</evidence>
<evidence type="ECO:0000313" key="9">
    <source>
        <dbReference type="Proteomes" id="UP000030512"/>
    </source>
</evidence>
<gene>
    <name evidence="8" type="ORF">JT25_022555</name>
</gene>
<evidence type="ECO:0000256" key="2">
    <source>
        <dbReference type="ARBA" id="ARBA00009477"/>
    </source>
</evidence>
<dbReference type="InterPro" id="IPR058792">
    <property type="entry name" value="Beta-barrel_RND_2"/>
</dbReference>
<evidence type="ECO:0000256" key="1">
    <source>
        <dbReference type="ARBA" id="ARBA00004196"/>
    </source>
</evidence>
<keyword evidence="9" id="KW-1185">Reference proteome</keyword>
<dbReference type="GO" id="GO:1990281">
    <property type="term" value="C:efflux pump complex"/>
    <property type="evidence" value="ECO:0007669"/>
    <property type="project" value="TreeGrafter"/>
</dbReference>
<dbReference type="STRING" id="1538553.JT25_022555"/>
<dbReference type="OrthoDB" id="9806939at2"/>
<reference evidence="8 9" key="1">
    <citation type="journal article" date="2015" name="Environ. Microbiol.">
        <title>Methane oxidation coupled to nitrate reduction under hypoxia by the Gammaproteobacterium Methylomonas denitrificans, sp. nov. type strain FJG1.</title>
        <authorList>
            <person name="Kits K.D."/>
            <person name="Klotz M.G."/>
            <person name="Stein L.Y."/>
        </authorList>
    </citation>
    <scope>NUCLEOTIDE SEQUENCE [LARGE SCALE GENOMIC DNA]</scope>
    <source>
        <strain evidence="8 9">FJG1</strain>
    </source>
</reference>
<accession>A0A140E757</accession>
<dbReference type="Gene3D" id="2.40.50.100">
    <property type="match status" value="1"/>
</dbReference>
<dbReference type="AlphaFoldDB" id="A0A140E757"/>
<dbReference type="Gene3D" id="2.40.30.170">
    <property type="match status" value="1"/>
</dbReference>
<dbReference type="Gene3D" id="1.10.287.470">
    <property type="entry name" value="Helix hairpin bin"/>
    <property type="match status" value="1"/>
</dbReference>
<feature type="domain" description="Multidrug resistance protein MdtA-like C-terminal permuted SH3" evidence="7">
    <location>
        <begin position="318"/>
        <end position="373"/>
    </location>
</feature>
<keyword evidence="3" id="KW-0813">Transport</keyword>
<dbReference type="EMBL" id="CP014476">
    <property type="protein sequence ID" value="AMK79231.1"/>
    <property type="molecule type" value="Genomic_DNA"/>
</dbReference>
<dbReference type="Proteomes" id="UP000030512">
    <property type="component" value="Chromosome"/>
</dbReference>